<name>A0A3E2N9D5_9FIRM</name>
<evidence type="ECO:0000313" key="1">
    <source>
        <dbReference type="EMBL" id="RFZ77617.1"/>
    </source>
</evidence>
<reference evidence="1 2" key="1">
    <citation type="submission" date="2018-07" db="EMBL/GenBank/DDBJ databases">
        <title>New species, Clostridium PI-S10-A1B.</title>
        <authorList>
            <person name="Krishna G."/>
            <person name="Summeta K."/>
            <person name="Shikha S."/>
            <person name="Prabhu P.B."/>
            <person name="Suresh K."/>
        </authorList>
    </citation>
    <scope>NUCLEOTIDE SEQUENCE [LARGE SCALE GENOMIC DNA]</scope>
    <source>
        <strain evidence="1 2">PI-S10-A1B</strain>
    </source>
</reference>
<proteinExistence type="predicted"/>
<dbReference type="OrthoDB" id="1853947at2"/>
<protein>
    <submittedName>
        <fullName evidence="1">Uncharacterized protein</fullName>
    </submittedName>
</protein>
<accession>A0A3E2N9D5</accession>
<dbReference type="Proteomes" id="UP000260680">
    <property type="component" value="Unassembled WGS sequence"/>
</dbReference>
<dbReference type="EMBL" id="QOHO01000057">
    <property type="protein sequence ID" value="RFZ77617.1"/>
    <property type="molecule type" value="Genomic_DNA"/>
</dbReference>
<gene>
    <name evidence="1" type="ORF">DS742_17535</name>
</gene>
<organism evidence="1 2">
    <name type="scientific">Lacrimispora amygdalina</name>
    <dbReference type="NCBI Taxonomy" id="253257"/>
    <lineage>
        <taxon>Bacteria</taxon>
        <taxon>Bacillati</taxon>
        <taxon>Bacillota</taxon>
        <taxon>Clostridia</taxon>
        <taxon>Lachnospirales</taxon>
        <taxon>Lachnospiraceae</taxon>
        <taxon>Lacrimispora</taxon>
    </lineage>
</organism>
<evidence type="ECO:0000313" key="2">
    <source>
        <dbReference type="Proteomes" id="UP000260680"/>
    </source>
</evidence>
<dbReference type="RefSeq" id="WP_117418280.1">
    <property type="nucleotide sequence ID" value="NZ_QOHO01000057.1"/>
</dbReference>
<sequence length="120" mass="13444">MNQHPCSFYPFLRAVQGNWRNALFIQCRCATCPCEVSQSCQGYLLAADAEGKPLLASVSEISRLTGETVDATECRGILERQAFEAAYCQYVEWHTESSRECALMQLCNVFCCQNDLSNSL</sequence>
<dbReference type="AlphaFoldDB" id="A0A3E2N9D5"/>
<comment type="caution">
    <text evidence="1">The sequence shown here is derived from an EMBL/GenBank/DDBJ whole genome shotgun (WGS) entry which is preliminary data.</text>
</comment>